<dbReference type="Gene3D" id="1.10.10.10">
    <property type="entry name" value="Winged helix-like DNA-binding domain superfamily/Winged helix DNA-binding domain"/>
    <property type="match status" value="1"/>
</dbReference>
<sequence>MADVLLVVALTTSIVSPIVLYIVLKKYELPRFFERKSIDIDDVKRYVGKIESGLEEINKVSENEKIRIELIEKKIEDIEHRVEEIWKRVLEFEETSSDDISLKVITLRKQGYSMKRISEELKIPISRVRKILKAVAEE</sequence>
<evidence type="ECO:0000256" key="2">
    <source>
        <dbReference type="SAM" id="Phobius"/>
    </source>
</evidence>
<evidence type="ECO:0000256" key="1">
    <source>
        <dbReference type="SAM" id="Coils"/>
    </source>
</evidence>
<dbReference type="InterPro" id="IPR036388">
    <property type="entry name" value="WH-like_DNA-bd_sf"/>
</dbReference>
<protein>
    <submittedName>
        <fullName evidence="3">Uncharacterized protein</fullName>
    </submittedName>
</protein>
<comment type="caution">
    <text evidence="3">The sequence shown here is derived from an EMBL/GenBank/DDBJ whole genome shotgun (WGS) entry which is preliminary data.</text>
</comment>
<reference evidence="3" key="1">
    <citation type="journal article" date="2020" name="mSystems">
        <title>Genome- and Community-Level Interaction Insights into Carbon Utilization and Element Cycling Functions of Hydrothermarchaeota in Hydrothermal Sediment.</title>
        <authorList>
            <person name="Zhou Z."/>
            <person name="Liu Y."/>
            <person name="Xu W."/>
            <person name="Pan J."/>
            <person name="Luo Z.H."/>
            <person name="Li M."/>
        </authorList>
    </citation>
    <scope>NUCLEOTIDE SEQUENCE [LARGE SCALE GENOMIC DNA]</scope>
    <source>
        <strain evidence="3">SpSt-1121</strain>
    </source>
</reference>
<keyword evidence="2" id="KW-0472">Membrane</keyword>
<evidence type="ECO:0000313" key="3">
    <source>
        <dbReference type="EMBL" id="HHP81452.1"/>
    </source>
</evidence>
<feature type="coiled-coil region" evidence="1">
    <location>
        <begin position="54"/>
        <end position="81"/>
    </location>
</feature>
<organism evidence="3">
    <name type="scientific">Ignisphaera aggregans</name>
    <dbReference type="NCBI Taxonomy" id="334771"/>
    <lineage>
        <taxon>Archaea</taxon>
        <taxon>Thermoproteota</taxon>
        <taxon>Thermoprotei</taxon>
        <taxon>Desulfurococcales</taxon>
        <taxon>Desulfurococcaceae</taxon>
        <taxon>Ignisphaera</taxon>
    </lineage>
</organism>
<feature type="transmembrane region" description="Helical" evidence="2">
    <location>
        <begin position="6"/>
        <end position="24"/>
    </location>
</feature>
<proteinExistence type="predicted"/>
<dbReference type="AlphaFoldDB" id="A0A7C5TF59"/>
<keyword evidence="2" id="KW-0812">Transmembrane</keyword>
<name>A0A7C5TF59_9CREN</name>
<keyword evidence="1" id="KW-0175">Coiled coil</keyword>
<dbReference type="EMBL" id="DRZI01000085">
    <property type="protein sequence ID" value="HHP81452.1"/>
    <property type="molecule type" value="Genomic_DNA"/>
</dbReference>
<gene>
    <name evidence="3" type="ORF">ENM84_02175</name>
</gene>
<accession>A0A7C5TF59</accession>
<keyword evidence="2" id="KW-1133">Transmembrane helix</keyword>